<evidence type="ECO:0000259" key="14">
    <source>
        <dbReference type="PROSITE" id="PS51731"/>
    </source>
</evidence>
<dbReference type="GO" id="GO:0004042">
    <property type="term" value="F:L-glutamate N-acetyltransferase activity"/>
    <property type="evidence" value="ECO:0007669"/>
    <property type="project" value="InterPro"/>
</dbReference>
<evidence type="ECO:0000256" key="4">
    <source>
        <dbReference type="ARBA" id="ARBA00008694"/>
    </source>
</evidence>
<comment type="catalytic activity">
    <reaction evidence="12 13">
        <text>L-glutamate + acetyl-CoA = N-acetyl-L-glutamate + CoA + H(+)</text>
        <dbReference type="Rhea" id="RHEA:24292"/>
        <dbReference type="ChEBI" id="CHEBI:15378"/>
        <dbReference type="ChEBI" id="CHEBI:29985"/>
        <dbReference type="ChEBI" id="CHEBI:44337"/>
        <dbReference type="ChEBI" id="CHEBI:57287"/>
        <dbReference type="ChEBI" id="CHEBI:57288"/>
        <dbReference type="EC" id="2.3.1.1"/>
    </reaction>
</comment>
<comment type="similarity">
    <text evidence="4 13">Belongs to the acetyltransferase family.</text>
</comment>
<dbReference type="Pfam" id="PF04768">
    <property type="entry name" value="NAT"/>
    <property type="match status" value="1"/>
</dbReference>
<keyword evidence="9" id="KW-0809">Transit peptide</keyword>
<dbReference type="GO" id="GO:0006526">
    <property type="term" value="P:L-arginine biosynthetic process"/>
    <property type="evidence" value="ECO:0007669"/>
    <property type="project" value="UniProtKB-UniPathway"/>
</dbReference>
<dbReference type="Gene3D" id="3.40.630.30">
    <property type="match status" value="1"/>
</dbReference>
<keyword evidence="7 13" id="KW-0028">Amino-acid biosynthesis</keyword>
<organism evidence="15 16">
    <name type="scientific">Lachancea nothofagi CBS 11611</name>
    <dbReference type="NCBI Taxonomy" id="1266666"/>
    <lineage>
        <taxon>Eukaryota</taxon>
        <taxon>Fungi</taxon>
        <taxon>Dikarya</taxon>
        <taxon>Ascomycota</taxon>
        <taxon>Saccharomycotina</taxon>
        <taxon>Saccharomycetes</taxon>
        <taxon>Saccharomycetales</taxon>
        <taxon>Saccharomycetaceae</taxon>
        <taxon>Lachancea</taxon>
    </lineage>
</organism>
<dbReference type="EMBL" id="LT598452">
    <property type="protein sequence ID" value="SCV00274.1"/>
    <property type="molecule type" value="Genomic_DNA"/>
</dbReference>
<evidence type="ECO:0000256" key="6">
    <source>
        <dbReference type="ARBA" id="ARBA00018802"/>
    </source>
</evidence>
<sequence>MFRWPCVTAKRSYQKVGFVQPNRVNKDLILSVLKSTATKREAQNYLKKYGDESVRNHCLLTIRDLLSQKPKKLSRFAVTVKQLQMLGVKPMFVLHPQQDVETQSEVLDKCLRQSGLQTIFISEALTRAADGSFKSPVKYDSLQDLIPIIKPRIFDENRCVLTHVTDLPAMMETLVAQLDCRIDKVVVLNEFGGITSGERHDNAHVFINLSQEFNKLTQSLVKDLKKLETAMGEECSSQKLTTISSPAKIQRIITERQSHLEDLQIMNRVLSRLPPSATGLITDLDAASNLTKNNPLLYNVLTDRSLISSSLPRFKKDSLPRSSWYELPACDEPVGNSKDAALMTTVVKRGVNIKVFDYKTLTRTNSIGFPGAENEIDTASTSTKVDLKKLKHIIDESFGRTLNLKHYLDRINGRIASIIIIGDYEGLAILTYEGPEKESFPYLDKFAVMPHLKGSLGISDIIFNLMFQKYPDELVWRSRKDNVVNKWYFQRSIGVLDLAMDLGDKDIKPSIFKLFFHGNNDEQNLFGDEDRLKTYSKYVRDIQPSWNA</sequence>
<evidence type="ECO:0000256" key="3">
    <source>
        <dbReference type="ARBA" id="ARBA00004925"/>
    </source>
</evidence>
<comment type="pathway">
    <text evidence="3 13">Amino-acid biosynthesis; L-arginine biosynthesis; N(2)-acetyl-L-ornithine from L-glutamate: step 1/4.</text>
</comment>
<evidence type="ECO:0000256" key="7">
    <source>
        <dbReference type="ARBA" id="ARBA00022605"/>
    </source>
</evidence>
<dbReference type="PIRSF" id="PIRSF007892">
    <property type="entry name" value="NAGS_fungal"/>
    <property type="match status" value="1"/>
</dbReference>
<dbReference type="Proteomes" id="UP000189911">
    <property type="component" value="Chromosome F"/>
</dbReference>
<evidence type="ECO:0000256" key="2">
    <source>
        <dbReference type="ARBA" id="ARBA00004173"/>
    </source>
</evidence>
<evidence type="ECO:0000256" key="8">
    <source>
        <dbReference type="ARBA" id="ARBA00022679"/>
    </source>
</evidence>
<dbReference type="GO" id="GO:0005759">
    <property type="term" value="C:mitochondrial matrix"/>
    <property type="evidence" value="ECO:0007669"/>
    <property type="project" value="TreeGrafter"/>
</dbReference>
<dbReference type="EC" id="2.3.1.1" evidence="5 13"/>
<dbReference type="PANTHER" id="PTHR23342">
    <property type="entry name" value="N-ACETYLGLUTAMATE SYNTHASE"/>
    <property type="match status" value="1"/>
</dbReference>
<dbReference type="InterPro" id="IPR006855">
    <property type="entry name" value="Vertebrate-like_GNAT_dom"/>
</dbReference>
<keyword evidence="10 13" id="KW-0496">Mitochondrion</keyword>
<evidence type="ECO:0000256" key="9">
    <source>
        <dbReference type="ARBA" id="ARBA00022946"/>
    </source>
</evidence>
<keyword evidence="16" id="KW-1185">Reference proteome</keyword>
<evidence type="ECO:0000256" key="1">
    <source>
        <dbReference type="ARBA" id="ARBA00002294"/>
    </source>
</evidence>
<keyword evidence="8 13" id="KW-0808">Transferase</keyword>
<protein>
    <recommendedName>
        <fullName evidence="6 13">Amino-acid acetyltransferase, mitochondrial</fullName>
        <ecNumber evidence="5 13">2.3.1.1</ecNumber>
    </recommendedName>
    <alternativeName>
        <fullName evidence="13">Glutamate N-acetyltransferase</fullName>
    </alternativeName>
    <alternativeName>
        <fullName evidence="13">N-acetylglutamate synthase</fullName>
    </alternativeName>
</protein>
<accession>A0A1G4K8F8</accession>
<gene>
    <name evidence="15" type="ORF">LANO_0F06062G</name>
</gene>
<proteinExistence type="inferred from homology"/>
<name>A0A1G4K8F8_9SACH</name>
<evidence type="ECO:0000313" key="15">
    <source>
        <dbReference type="EMBL" id="SCV00274.1"/>
    </source>
</evidence>
<dbReference type="InterPro" id="IPR011190">
    <property type="entry name" value="GlcNAc_Synth_fun"/>
</dbReference>
<dbReference type="AlphaFoldDB" id="A0A1G4K8F8"/>
<evidence type="ECO:0000256" key="13">
    <source>
        <dbReference type="PIRNR" id="PIRNR007892"/>
    </source>
</evidence>
<evidence type="ECO:0000256" key="11">
    <source>
        <dbReference type="ARBA" id="ARBA00023315"/>
    </source>
</evidence>
<dbReference type="GO" id="GO:0006592">
    <property type="term" value="P:ornithine biosynthetic process"/>
    <property type="evidence" value="ECO:0007669"/>
    <property type="project" value="TreeGrafter"/>
</dbReference>
<dbReference type="UniPathway" id="UPA00068">
    <property type="reaction ID" value="UER00106"/>
</dbReference>
<dbReference type="OrthoDB" id="5585968at2759"/>
<evidence type="ECO:0000256" key="5">
    <source>
        <dbReference type="ARBA" id="ARBA00012697"/>
    </source>
</evidence>
<dbReference type="PROSITE" id="PS51731">
    <property type="entry name" value="GNAT_NAGS"/>
    <property type="match status" value="1"/>
</dbReference>
<dbReference type="PANTHER" id="PTHR23342:SF4">
    <property type="entry name" value="AMINO-ACID ACETYLTRANSFERASE, MITOCHONDRIAL"/>
    <property type="match status" value="1"/>
</dbReference>
<comment type="function">
    <text evidence="1 13">N-acetylglutamate synthase involved in arginine biosynthesis.</text>
</comment>
<feature type="domain" description="N-acetyltransferase" evidence="14">
    <location>
        <begin position="374"/>
        <end position="537"/>
    </location>
</feature>
<comment type="subcellular location">
    <subcellularLocation>
        <location evidence="2 13">Mitochondrion</location>
    </subcellularLocation>
</comment>
<reference evidence="16" key="1">
    <citation type="submission" date="2016-03" db="EMBL/GenBank/DDBJ databases">
        <authorList>
            <person name="Devillers Hugo."/>
        </authorList>
    </citation>
    <scope>NUCLEOTIDE SEQUENCE [LARGE SCALE GENOMIC DNA]</scope>
</reference>
<evidence type="ECO:0000313" key="16">
    <source>
        <dbReference type="Proteomes" id="UP000189911"/>
    </source>
</evidence>
<evidence type="ECO:0000256" key="12">
    <source>
        <dbReference type="ARBA" id="ARBA00048372"/>
    </source>
</evidence>
<evidence type="ECO:0000256" key="10">
    <source>
        <dbReference type="ARBA" id="ARBA00023128"/>
    </source>
</evidence>
<keyword evidence="11 13" id="KW-0012">Acyltransferase</keyword>